<dbReference type="GO" id="GO:0043139">
    <property type="term" value="F:5'-3' DNA helicase activity"/>
    <property type="evidence" value="ECO:0007669"/>
    <property type="project" value="TreeGrafter"/>
</dbReference>
<dbReference type="Pfam" id="PF13604">
    <property type="entry name" value="AAA_30"/>
    <property type="match status" value="1"/>
</dbReference>
<dbReference type="OrthoDB" id="8457103at2"/>
<comment type="caution">
    <text evidence="1">The sequence shown here is derived from an EMBL/GenBank/DDBJ whole genome shotgun (WGS) entry which is preliminary data.</text>
</comment>
<sequence>MFSFDVEPNEYTLAKKPYETLSRSENAVRLDNMYRSLVRNILNKAAAHFKAKLNYFRKQAELSLAEKQIVEWDLQHRNQQRLSIRQHDKIYPWGFKITSRRYGNMIASRRARLVREVESSQRDLELAQQKLLMRADFIRCGRAWLQLNPPKVSTDRIAEREHSYEKVRTEDGVERIIIRGVEFTSDDGNDKRDVISLDGQEVIVSCDAEAKSIRQSFGVRLRSNARASALLGDGAKSEDALRLIGKVADYGYLDAMVGHHFFTAGHRPAETYSALEFNLRTFLKYRKEITDNYMMQDNSAQSVFRTKVNGRRLDASYVVQERVFRESLGKALKPFPYLYKRPVEPLLKRYAEAVDSDDEARPQPVKLCDPVLWVKEADEFAKALEFLGVGRSFILTGAAGTGKTHMVPGFVSACLANNKTVKVFAGGGALDVIEERCRAFMEKTRVIEVPLFWIREKDYLIFTSFNQKNAYLAAKTPNEKSILLRQAQILRPENDDADVVIIDEATLVSYDASLFETASQIVVIGDVFQIAKTGSVFVIAEASGLPTLRLRRNFRAKNCDIMAWSNIFSYENALVVKSRGRRLSEIRYVPMAVKVNGTVQAEVSAIVRSAANALQQGKSVGIVVFGKKQLSSLLIALKNAGLDNAIKFVGLPSDVQGQEADVVYVSMGAALTKTGRIPANIDGLSDNDGIMHMNVALSRAVEQTVVYSGLLSDDIDLRIATFGQAIIRSVLDCFAKLPTQNQMDTEVKYNRSLA</sequence>
<dbReference type="AlphaFoldDB" id="A0A366DN96"/>
<gene>
    <name evidence="1" type="ORF">DFR47_11114</name>
</gene>
<proteinExistence type="predicted"/>
<keyword evidence="2" id="KW-1185">Reference proteome</keyword>
<name>A0A366DN96_9HYPH</name>
<dbReference type="InterPro" id="IPR050534">
    <property type="entry name" value="Coronavir_polyprotein_1ab"/>
</dbReference>
<dbReference type="SUPFAM" id="SSF52540">
    <property type="entry name" value="P-loop containing nucleoside triphosphate hydrolases"/>
    <property type="match status" value="1"/>
</dbReference>
<dbReference type="InterPro" id="IPR027417">
    <property type="entry name" value="P-loop_NTPase"/>
</dbReference>
<organism evidence="1 2">
    <name type="scientific">Pseudochrobactrum asaccharolyticum</name>
    <dbReference type="NCBI Taxonomy" id="354351"/>
    <lineage>
        <taxon>Bacteria</taxon>
        <taxon>Pseudomonadati</taxon>
        <taxon>Pseudomonadota</taxon>
        <taxon>Alphaproteobacteria</taxon>
        <taxon>Hyphomicrobiales</taxon>
        <taxon>Brucellaceae</taxon>
        <taxon>Pseudochrobactrum</taxon>
    </lineage>
</organism>
<dbReference type="Gene3D" id="3.40.50.300">
    <property type="entry name" value="P-loop containing nucleotide triphosphate hydrolases"/>
    <property type="match status" value="2"/>
</dbReference>
<dbReference type="PANTHER" id="PTHR43788:SF8">
    <property type="entry name" value="DNA-BINDING PROTEIN SMUBP-2"/>
    <property type="match status" value="1"/>
</dbReference>
<dbReference type="PANTHER" id="PTHR43788">
    <property type="entry name" value="DNA2/NAM7 HELICASE FAMILY MEMBER"/>
    <property type="match status" value="1"/>
</dbReference>
<dbReference type="RefSeq" id="WP_113946082.1">
    <property type="nucleotide sequence ID" value="NZ_JBHEEG010000013.1"/>
</dbReference>
<dbReference type="EMBL" id="QNRH01000011">
    <property type="protein sequence ID" value="RBO90919.1"/>
    <property type="molecule type" value="Genomic_DNA"/>
</dbReference>
<protein>
    <submittedName>
        <fullName evidence="1">AAA domain-containing protein</fullName>
    </submittedName>
</protein>
<accession>A0A366DN96</accession>
<evidence type="ECO:0000313" key="2">
    <source>
        <dbReference type="Proteomes" id="UP000252893"/>
    </source>
</evidence>
<dbReference type="Proteomes" id="UP000252893">
    <property type="component" value="Unassembled WGS sequence"/>
</dbReference>
<reference evidence="1 2" key="1">
    <citation type="submission" date="2018-06" db="EMBL/GenBank/DDBJ databases">
        <title>Genomic Encyclopedia of Type Strains, Phase IV (KMG-IV): sequencing the most valuable type-strain genomes for metagenomic binning, comparative biology and taxonomic classification.</title>
        <authorList>
            <person name="Goeker M."/>
        </authorList>
    </citation>
    <scope>NUCLEOTIDE SEQUENCE [LARGE SCALE GENOMIC DNA]</scope>
    <source>
        <strain evidence="1 2">DSM 25619</strain>
    </source>
</reference>
<evidence type="ECO:0000313" key="1">
    <source>
        <dbReference type="EMBL" id="RBO90919.1"/>
    </source>
</evidence>